<dbReference type="Proteomes" id="UP001497623">
    <property type="component" value="Unassembled WGS sequence"/>
</dbReference>
<proteinExistence type="predicted"/>
<dbReference type="GO" id="GO:0005615">
    <property type="term" value="C:extracellular space"/>
    <property type="evidence" value="ECO:0007669"/>
    <property type="project" value="TreeGrafter"/>
</dbReference>
<dbReference type="Gene3D" id="3.90.215.10">
    <property type="entry name" value="Gamma Fibrinogen, chain A, domain 1"/>
    <property type="match status" value="1"/>
</dbReference>
<evidence type="ECO:0000313" key="3">
    <source>
        <dbReference type="EMBL" id="CAL4229540.1"/>
    </source>
</evidence>
<evidence type="ECO:0000256" key="1">
    <source>
        <dbReference type="SAM" id="SignalP"/>
    </source>
</evidence>
<dbReference type="InterPro" id="IPR014716">
    <property type="entry name" value="Fibrinogen_a/b/g_C_1"/>
</dbReference>
<reference evidence="3 4" key="1">
    <citation type="submission" date="2024-05" db="EMBL/GenBank/DDBJ databases">
        <authorList>
            <person name="Wallberg A."/>
        </authorList>
    </citation>
    <scope>NUCLEOTIDE SEQUENCE [LARGE SCALE GENOMIC DNA]</scope>
</reference>
<evidence type="ECO:0000259" key="2">
    <source>
        <dbReference type="PROSITE" id="PS51406"/>
    </source>
</evidence>
<accession>A0AAV2SRX4</accession>
<dbReference type="Pfam" id="PF00147">
    <property type="entry name" value="Fibrinogen_C"/>
    <property type="match status" value="1"/>
</dbReference>
<feature type="signal peptide" evidence="1">
    <location>
        <begin position="1"/>
        <end position="29"/>
    </location>
</feature>
<comment type="caution">
    <text evidence="3">The sequence shown here is derived from an EMBL/GenBank/DDBJ whole genome shotgun (WGS) entry which is preliminary data.</text>
</comment>
<keyword evidence="1" id="KW-0732">Signal</keyword>
<evidence type="ECO:0000313" key="4">
    <source>
        <dbReference type="Proteomes" id="UP001497623"/>
    </source>
</evidence>
<dbReference type="PANTHER" id="PTHR19143">
    <property type="entry name" value="FIBRINOGEN/TENASCIN/ANGIOPOEITIN"/>
    <property type="match status" value="1"/>
</dbReference>
<protein>
    <recommendedName>
        <fullName evidence="2">Fibrinogen C-terminal domain-containing protein</fullName>
    </recommendedName>
</protein>
<sequence>NCSYRNMNFRCIIVITFVCLFSLLEIINAIQDKNAAIKSNLEIHTSDKLRRIDIAKSPRNCLDLKKQWKKSGTYMITPCDSSPTKVVKVYCDMDTDGGGWTVIQRRDNYTQQEDFYTNWYEYAIGFGDVSQDF</sequence>
<dbReference type="InterPro" id="IPR036056">
    <property type="entry name" value="Fibrinogen-like_C"/>
</dbReference>
<dbReference type="SUPFAM" id="SSF56496">
    <property type="entry name" value="Fibrinogen C-terminal domain-like"/>
    <property type="match status" value="1"/>
</dbReference>
<dbReference type="InterPro" id="IPR002181">
    <property type="entry name" value="Fibrinogen_a/b/g_C_dom"/>
</dbReference>
<dbReference type="InterPro" id="IPR050373">
    <property type="entry name" value="Fibrinogen_C-term_domain"/>
</dbReference>
<dbReference type="NCBIfam" id="NF040941">
    <property type="entry name" value="GGGWT_bact"/>
    <property type="match status" value="1"/>
</dbReference>
<feature type="chain" id="PRO_5043696596" description="Fibrinogen C-terminal domain-containing protein" evidence="1">
    <location>
        <begin position="30"/>
        <end position="133"/>
    </location>
</feature>
<organism evidence="3 4">
    <name type="scientific">Meganyctiphanes norvegica</name>
    <name type="common">Northern krill</name>
    <name type="synonym">Thysanopoda norvegica</name>
    <dbReference type="NCBI Taxonomy" id="48144"/>
    <lineage>
        <taxon>Eukaryota</taxon>
        <taxon>Metazoa</taxon>
        <taxon>Ecdysozoa</taxon>
        <taxon>Arthropoda</taxon>
        <taxon>Crustacea</taxon>
        <taxon>Multicrustacea</taxon>
        <taxon>Malacostraca</taxon>
        <taxon>Eumalacostraca</taxon>
        <taxon>Eucarida</taxon>
        <taxon>Euphausiacea</taxon>
        <taxon>Euphausiidae</taxon>
        <taxon>Meganyctiphanes</taxon>
    </lineage>
</organism>
<dbReference type="EMBL" id="CAXKWB010107091">
    <property type="protein sequence ID" value="CAL4229540.1"/>
    <property type="molecule type" value="Genomic_DNA"/>
</dbReference>
<dbReference type="PROSITE" id="PS51406">
    <property type="entry name" value="FIBRINOGEN_C_2"/>
    <property type="match status" value="1"/>
</dbReference>
<keyword evidence="4" id="KW-1185">Reference proteome</keyword>
<name>A0AAV2SRX4_MEGNR</name>
<gene>
    <name evidence="3" type="ORF">MNOR_LOCUS39688</name>
</gene>
<feature type="non-terminal residue" evidence="3">
    <location>
        <position position="1"/>
    </location>
</feature>
<dbReference type="AlphaFoldDB" id="A0AAV2SRX4"/>
<feature type="domain" description="Fibrinogen C-terminal" evidence="2">
    <location>
        <begin position="52"/>
        <end position="133"/>
    </location>
</feature>